<protein>
    <submittedName>
        <fullName evidence="2">Rgg/GadR/MutR family transcriptional regulator</fullName>
    </submittedName>
</protein>
<evidence type="ECO:0000313" key="3">
    <source>
        <dbReference type="Proteomes" id="UP000265862"/>
    </source>
</evidence>
<gene>
    <name evidence="2" type="ORF">DS835_03900</name>
</gene>
<dbReference type="AlphaFoldDB" id="A0A396SQI6"/>
<dbReference type="InterPro" id="IPR001387">
    <property type="entry name" value="Cro/C1-type_HTH"/>
</dbReference>
<evidence type="ECO:0000313" key="2">
    <source>
        <dbReference type="EMBL" id="RHW54212.1"/>
    </source>
</evidence>
<dbReference type="Proteomes" id="UP000265862">
    <property type="component" value="Unassembled WGS sequence"/>
</dbReference>
<evidence type="ECO:0000259" key="1">
    <source>
        <dbReference type="Pfam" id="PF21259"/>
    </source>
</evidence>
<dbReference type="InterPro" id="IPR010057">
    <property type="entry name" value="Transcription_activator_Rgg_C"/>
</dbReference>
<accession>A0A396SQI6</accession>
<name>A0A396SQI6_9LACO</name>
<dbReference type="SUPFAM" id="SSF47413">
    <property type="entry name" value="lambda repressor-like DNA-binding domains"/>
    <property type="match status" value="1"/>
</dbReference>
<dbReference type="Gene3D" id="1.25.40.400">
    <property type="match status" value="1"/>
</dbReference>
<dbReference type="Gene3D" id="1.10.260.40">
    <property type="entry name" value="lambda repressor-like DNA-binding domains"/>
    <property type="match status" value="1"/>
</dbReference>
<dbReference type="PANTHER" id="PTHR37038">
    <property type="entry name" value="TRANSCRIPTIONAL REGULATOR-RELATED"/>
    <property type="match status" value="1"/>
</dbReference>
<feature type="domain" description="HTH-type transcriptional regulator Rgg C-terminal" evidence="1">
    <location>
        <begin position="123"/>
        <end position="279"/>
    </location>
</feature>
<comment type="caution">
    <text evidence="2">The sequence shown here is derived from an EMBL/GenBank/DDBJ whole genome shotgun (WGS) entry which is preliminary data.</text>
</comment>
<sequence length="291" mass="34158">MKLRGSRMTIGQLLKQYRIESLKTQKEWAGNTISTSYYSKVEKDQHRIAAEDLIALLHANNIKLWEFFGRLSQEDKVKYDENSDIGEAINEAFYHNDKEQLKDIKNVIANSEIVDKEDQLLFIDALIALVGNHVEDLDEKERIKLKEKIFNISNFDENKLDLYCNLMPFYDLDSNLLISRRVITQFCHSGSSNVQETILGIEINMLIMCIEKSRYKETEFFIRTADQISTKPNLFFYKNCIFILKNIVNYHYERKDEYLSKARMAIDHISSLGMPEYSKDMKDILDKYGKN</sequence>
<dbReference type="NCBIfam" id="TIGR01716">
    <property type="entry name" value="RGG_Cterm"/>
    <property type="match status" value="1"/>
</dbReference>
<dbReference type="Pfam" id="PF21259">
    <property type="entry name" value="Rgg_C"/>
    <property type="match status" value="1"/>
</dbReference>
<proteinExistence type="predicted"/>
<reference evidence="2 3" key="1">
    <citation type="submission" date="2018-07" db="EMBL/GenBank/DDBJ databases">
        <title>Genome sequences of six Lactobacillus spp. isolated from bumble bee guts.</title>
        <authorList>
            <person name="Motta E.V.S."/>
            <person name="Moran N.A."/>
        </authorList>
    </citation>
    <scope>NUCLEOTIDE SEQUENCE [LARGE SCALE GENOMIC DNA]</scope>
    <source>
        <strain evidence="2 3">OCC3</strain>
    </source>
</reference>
<organism evidence="2 3">
    <name type="scientific">Lactobacillus bombicola</name>
    <dbReference type="NCBI Taxonomy" id="1505723"/>
    <lineage>
        <taxon>Bacteria</taxon>
        <taxon>Bacillati</taxon>
        <taxon>Bacillota</taxon>
        <taxon>Bacilli</taxon>
        <taxon>Lactobacillales</taxon>
        <taxon>Lactobacillaceae</taxon>
        <taxon>Lactobacillus</taxon>
    </lineage>
</organism>
<dbReference type="EMBL" id="QOCV01000006">
    <property type="protein sequence ID" value="RHW54212.1"/>
    <property type="molecule type" value="Genomic_DNA"/>
</dbReference>
<dbReference type="InterPro" id="IPR053163">
    <property type="entry name" value="HTH-type_regulator_Rgg"/>
</dbReference>
<dbReference type="InterPro" id="IPR010982">
    <property type="entry name" value="Lambda_DNA-bd_dom_sf"/>
</dbReference>
<dbReference type="GO" id="GO:0003677">
    <property type="term" value="F:DNA binding"/>
    <property type="evidence" value="ECO:0007669"/>
    <property type="project" value="InterPro"/>
</dbReference>
<dbReference type="CDD" id="cd00093">
    <property type="entry name" value="HTH_XRE"/>
    <property type="match status" value="1"/>
</dbReference>